<organism evidence="1 2">
    <name type="scientific">Oryza sativa subsp. japonica</name>
    <name type="common">Rice</name>
    <dbReference type="NCBI Taxonomy" id="39947"/>
    <lineage>
        <taxon>Eukaryota</taxon>
        <taxon>Viridiplantae</taxon>
        <taxon>Streptophyta</taxon>
        <taxon>Embryophyta</taxon>
        <taxon>Tracheophyta</taxon>
        <taxon>Spermatophyta</taxon>
        <taxon>Magnoliopsida</taxon>
        <taxon>Liliopsida</taxon>
        <taxon>Poales</taxon>
        <taxon>Poaceae</taxon>
        <taxon>BOP clade</taxon>
        <taxon>Oryzoideae</taxon>
        <taxon>Oryzeae</taxon>
        <taxon>Oryzinae</taxon>
        <taxon>Oryza</taxon>
        <taxon>Oryza sativa</taxon>
    </lineage>
</organism>
<protein>
    <submittedName>
        <fullName evidence="1">Os01g0729050 protein</fullName>
    </submittedName>
</protein>
<dbReference type="AlphaFoldDB" id="C7IXU4"/>
<sequence>MLCAVLPTVSKTEAPLAEQVQ</sequence>
<gene>
    <name evidence="1" type="ordered locus">Os01g0729050</name>
</gene>
<dbReference type="KEGG" id="dosa:Os01g0729050"/>
<accession>C7IXU4</accession>
<dbReference type="EMBL" id="AP008207">
    <property type="protein sequence ID" value="BAH91282.1"/>
    <property type="molecule type" value="Genomic_DNA"/>
</dbReference>
<name>C7IXU4_ORYSJ</name>
<evidence type="ECO:0000313" key="1">
    <source>
        <dbReference type="EMBL" id="BAH91282.1"/>
    </source>
</evidence>
<proteinExistence type="predicted"/>
<evidence type="ECO:0000313" key="2">
    <source>
        <dbReference type="Proteomes" id="UP000000763"/>
    </source>
</evidence>
<dbReference type="Proteomes" id="UP000000763">
    <property type="component" value="Chromosome 1"/>
</dbReference>
<reference evidence="2" key="2">
    <citation type="journal article" date="2008" name="Nucleic Acids Res.">
        <title>The rice annotation project database (RAP-DB): 2008 update.</title>
        <authorList>
            <consortium name="The rice annotation project (RAP)"/>
        </authorList>
    </citation>
    <scope>GENOME REANNOTATION</scope>
    <source>
        <strain evidence="2">cv. Nipponbare</strain>
    </source>
</reference>
<reference evidence="1 2" key="1">
    <citation type="journal article" date="2005" name="Nature">
        <title>The map-based sequence of the rice genome.</title>
        <authorList>
            <consortium name="International rice genome sequencing project (IRGSP)"/>
            <person name="Matsumoto T."/>
            <person name="Wu J."/>
            <person name="Kanamori H."/>
            <person name="Katayose Y."/>
            <person name="Fujisawa M."/>
            <person name="Namiki N."/>
            <person name="Mizuno H."/>
            <person name="Yamamoto K."/>
            <person name="Antonio B.A."/>
            <person name="Baba T."/>
            <person name="Sakata K."/>
            <person name="Nagamura Y."/>
            <person name="Aoki H."/>
            <person name="Arikawa K."/>
            <person name="Arita K."/>
            <person name="Bito T."/>
            <person name="Chiden Y."/>
            <person name="Fujitsuka N."/>
            <person name="Fukunaka R."/>
            <person name="Hamada M."/>
            <person name="Harada C."/>
            <person name="Hayashi A."/>
            <person name="Hijishita S."/>
            <person name="Honda M."/>
            <person name="Hosokawa S."/>
            <person name="Ichikawa Y."/>
            <person name="Idonuma A."/>
            <person name="Iijima M."/>
            <person name="Ikeda M."/>
            <person name="Ikeno M."/>
            <person name="Ito K."/>
            <person name="Ito S."/>
            <person name="Ito T."/>
            <person name="Ito Y."/>
            <person name="Ito Y."/>
            <person name="Iwabuchi A."/>
            <person name="Kamiya K."/>
            <person name="Karasawa W."/>
            <person name="Kurita K."/>
            <person name="Katagiri S."/>
            <person name="Kikuta A."/>
            <person name="Kobayashi H."/>
            <person name="Kobayashi N."/>
            <person name="Machita K."/>
            <person name="Maehara T."/>
            <person name="Masukawa M."/>
            <person name="Mizubayashi T."/>
            <person name="Mukai Y."/>
            <person name="Nagasaki H."/>
            <person name="Nagata Y."/>
            <person name="Naito S."/>
            <person name="Nakashima M."/>
            <person name="Nakama Y."/>
            <person name="Nakamichi Y."/>
            <person name="Nakamura M."/>
            <person name="Meguro A."/>
            <person name="Negishi M."/>
            <person name="Ohta I."/>
            <person name="Ohta T."/>
            <person name="Okamoto M."/>
            <person name="Ono N."/>
            <person name="Saji S."/>
            <person name="Sakaguchi M."/>
            <person name="Sakai K."/>
            <person name="Shibata M."/>
            <person name="Shimokawa T."/>
            <person name="Song J."/>
            <person name="Takazaki Y."/>
            <person name="Terasawa K."/>
            <person name="Tsugane M."/>
            <person name="Tsuji K."/>
            <person name="Ueda S."/>
            <person name="Waki K."/>
            <person name="Yamagata H."/>
            <person name="Yamamoto M."/>
            <person name="Yamamoto S."/>
            <person name="Yamane H."/>
            <person name="Yoshiki S."/>
            <person name="Yoshihara R."/>
            <person name="Yukawa K."/>
            <person name="Zhong H."/>
            <person name="Yano M."/>
            <person name="Yuan Q."/>
            <person name="Ouyang S."/>
            <person name="Liu J."/>
            <person name="Jones K.M."/>
            <person name="Gansberger K."/>
            <person name="Moffat K."/>
            <person name="Hill J."/>
            <person name="Bera J."/>
            <person name="Fadrosh D."/>
            <person name="Jin S."/>
            <person name="Johri S."/>
            <person name="Kim M."/>
            <person name="Overton L."/>
            <person name="Reardon M."/>
            <person name="Tsitrin T."/>
            <person name="Vuong H."/>
            <person name="Weaver B."/>
            <person name="Ciecko A."/>
            <person name="Tallon L."/>
            <person name="Jackson J."/>
            <person name="Pai G."/>
            <person name="Aken S.V."/>
            <person name="Utterback T."/>
            <person name="Reidmuller S."/>
            <person name="Feldblyum T."/>
            <person name="Hsiao J."/>
            <person name="Zismann V."/>
            <person name="Iobst S."/>
            <person name="de Vazeille A.R."/>
            <person name="Buell C.R."/>
            <person name="Ying K."/>
            <person name="Li Y."/>
            <person name="Lu T."/>
            <person name="Huang Y."/>
            <person name="Zhao Q."/>
            <person name="Feng Q."/>
            <person name="Zhang L."/>
            <person name="Zhu J."/>
            <person name="Weng Q."/>
            <person name="Mu J."/>
            <person name="Lu Y."/>
            <person name="Fan D."/>
            <person name="Liu Y."/>
            <person name="Guan J."/>
            <person name="Zhang Y."/>
            <person name="Yu S."/>
            <person name="Liu X."/>
            <person name="Zhang Y."/>
            <person name="Hong G."/>
            <person name="Han B."/>
            <person name="Choisne N."/>
            <person name="Demange N."/>
            <person name="Orjeda G."/>
            <person name="Samain S."/>
            <person name="Cattolico L."/>
            <person name="Pelletier E."/>
            <person name="Couloux A."/>
            <person name="Segurens B."/>
            <person name="Wincker P."/>
            <person name="D'Hont A."/>
            <person name="Scarpelli C."/>
            <person name="Weissenbach J."/>
            <person name="Salanoubat M."/>
            <person name="Quetier F."/>
            <person name="Yu Y."/>
            <person name="Kim H.R."/>
            <person name="Rambo T."/>
            <person name="Currie J."/>
            <person name="Collura K."/>
            <person name="Luo M."/>
            <person name="Yang T."/>
            <person name="Ammiraju J.S.S."/>
            <person name="Engler F."/>
            <person name="Soderlund C."/>
            <person name="Wing R.A."/>
            <person name="Palmer L.E."/>
            <person name="de la Bastide M."/>
            <person name="Spiegel L."/>
            <person name="Nascimento L."/>
            <person name="Zutavern T."/>
            <person name="O'Shaughnessy A."/>
            <person name="Dike S."/>
            <person name="Dedhia N."/>
            <person name="Preston R."/>
            <person name="Balija V."/>
            <person name="McCombie W.R."/>
            <person name="Chow T."/>
            <person name="Chen H."/>
            <person name="Chung M."/>
            <person name="Chen C."/>
            <person name="Shaw J."/>
            <person name="Wu H."/>
            <person name="Hsiao K."/>
            <person name="Chao Y."/>
            <person name="Chu M."/>
            <person name="Cheng C."/>
            <person name="Hour A."/>
            <person name="Lee P."/>
            <person name="Lin S."/>
            <person name="Lin Y."/>
            <person name="Liou J."/>
            <person name="Liu S."/>
            <person name="Hsing Y."/>
            <person name="Raghuvanshi S."/>
            <person name="Mohanty A."/>
            <person name="Bharti A.K."/>
            <person name="Gaur A."/>
            <person name="Gupta V."/>
            <person name="Kumar D."/>
            <person name="Ravi V."/>
            <person name="Vij S."/>
            <person name="Kapur A."/>
            <person name="Khurana P."/>
            <person name="Khurana P."/>
            <person name="Khurana J.P."/>
            <person name="Tyagi A.K."/>
            <person name="Gaikwad K."/>
            <person name="Singh A."/>
            <person name="Dalal V."/>
            <person name="Srivastava S."/>
            <person name="Dixit A."/>
            <person name="Pal A.K."/>
            <person name="Ghazi I.A."/>
            <person name="Yadav M."/>
            <person name="Pandit A."/>
            <person name="Bhargava A."/>
            <person name="Sureshbabu K."/>
            <person name="Batra K."/>
            <person name="Sharma T.R."/>
            <person name="Mohapatra T."/>
            <person name="Singh N.K."/>
            <person name="Messing J."/>
            <person name="Nelson A.B."/>
            <person name="Fuks G."/>
            <person name="Kavchok S."/>
            <person name="Keizer G."/>
            <person name="Linton E."/>
            <person name="Llaca V."/>
            <person name="Song R."/>
            <person name="Tanyolac B."/>
            <person name="Young S."/>
            <person name="Ho-Il K."/>
            <person name="Hahn J.H."/>
            <person name="Sangsakoo G."/>
            <person name="Vanavichit A."/>
            <person name="de Mattos Luiz.A.T."/>
            <person name="Zimmer P.D."/>
            <person name="Malone G."/>
            <person name="Dellagostin O."/>
            <person name="de Oliveira A.C."/>
            <person name="Bevan M."/>
            <person name="Bancroft I."/>
            <person name="Minx P."/>
            <person name="Cordum H."/>
            <person name="Wilson R."/>
            <person name="Cheng Z."/>
            <person name="Jin W."/>
            <person name="Jiang J."/>
            <person name="Leong S.A."/>
            <person name="Iwama H."/>
            <person name="Gojobori T."/>
            <person name="Itoh T."/>
            <person name="Niimura Y."/>
            <person name="Fujii Y."/>
            <person name="Habara T."/>
            <person name="Sakai H."/>
            <person name="Sato Y."/>
            <person name="Wilson G."/>
            <person name="Kumar K."/>
            <person name="McCouch S."/>
            <person name="Juretic N."/>
            <person name="Hoen D."/>
            <person name="Wright S."/>
            <person name="Bruskiewich R."/>
            <person name="Bureau T."/>
            <person name="Miyao A."/>
            <person name="Hirochika H."/>
            <person name="Nishikawa T."/>
            <person name="Kadowaki K."/>
            <person name="Sugiura M."/>
            <person name="Burr B."/>
            <person name="Sasaki T."/>
        </authorList>
    </citation>
    <scope>NUCLEOTIDE SEQUENCE [LARGE SCALE GENOMIC DNA]</scope>
    <source>
        <strain evidence="2">cv. Nipponbare</strain>
    </source>
</reference>